<feature type="domain" description="DDE Tnp4" evidence="8">
    <location>
        <begin position="84"/>
        <end position="246"/>
    </location>
</feature>
<dbReference type="InterPro" id="IPR058353">
    <property type="entry name" value="DUF8040"/>
</dbReference>
<feature type="domain" description="DUF8040" evidence="9">
    <location>
        <begin position="1"/>
        <end position="46"/>
    </location>
</feature>
<comment type="subcellular location">
    <subcellularLocation>
        <location evidence="2">Nucleus</location>
    </subcellularLocation>
</comment>
<dbReference type="GeneID" id="108663038"/>
<evidence type="ECO:0000313" key="10">
    <source>
        <dbReference type="Proteomes" id="UP000694886"/>
    </source>
</evidence>
<sequence length="312" mass="36349">MTALEAVAMFLWTYAHSETNHNVQNKFGKSRETVSRKFGEVLDSLCLLANENVKASDFQFVEVPSKIKNDRRYWPYVQGCIGAIDGSHVPAIPPVNDQIRFIGRKGYPTHKVMLVCNFDMLFTFVVVGWPGTAHDTRIFSTVLEEMKNVFPHPPEGKYYIVDASYPNMKGYLALYKGERYHIPDFRGCSQPEGIEETFNHEHSSLRNVIERTIRVWKNRWHILRDMKPFPLIKQEKIIVATMALHNYIRQCGVIDEEFDKCDRNSNYILESQEERSNDEEMGSYTSRRALDDSYMGRVRNQITTAFMENRNR</sequence>
<protein>
    <submittedName>
        <fullName evidence="11">Nuclease HARBI1</fullName>
    </submittedName>
</protein>
<proteinExistence type="inferred from homology"/>
<dbReference type="Pfam" id="PF26138">
    <property type="entry name" value="DUF8040"/>
    <property type="match status" value="1"/>
</dbReference>
<dbReference type="GO" id="GO:0005634">
    <property type="term" value="C:nucleus"/>
    <property type="evidence" value="ECO:0007669"/>
    <property type="project" value="UniProtKB-SubCell"/>
</dbReference>
<keyword evidence="6" id="KW-0378">Hydrolase</keyword>
<gene>
    <name evidence="11" type="primary">LOC108663038</name>
</gene>
<evidence type="ECO:0000313" key="11">
    <source>
        <dbReference type="RefSeq" id="XP_017981016.1"/>
    </source>
</evidence>
<evidence type="ECO:0000256" key="7">
    <source>
        <dbReference type="ARBA" id="ARBA00023242"/>
    </source>
</evidence>
<dbReference type="InterPro" id="IPR045249">
    <property type="entry name" value="HARBI1-like"/>
</dbReference>
<evidence type="ECO:0000256" key="3">
    <source>
        <dbReference type="ARBA" id="ARBA00006958"/>
    </source>
</evidence>
<accession>A0AB32WT01</accession>
<dbReference type="GO" id="GO:0016787">
    <property type="term" value="F:hydrolase activity"/>
    <property type="evidence" value="ECO:0007669"/>
    <property type="project" value="UniProtKB-KW"/>
</dbReference>
<dbReference type="Pfam" id="PF13359">
    <property type="entry name" value="DDE_Tnp_4"/>
    <property type="match status" value="1"/>
</dbReference>
<evidence type="ECO:0000256" key="2">
    <source>
        <dbReference type="ARBA" id="ARBA00004123"/>
    </source>
</evidence>
<dbReference type="AlphaFoldDB" id="A0AB32WT01"/>
<evidence type="ECO:0000259" key="9">
    <source>
        <dbReference type="Pfam" id="PF26138"/>
    </source>
</evidence>
<organism evidence="10 11">
    <name type="scientific">Theobroma cacao</name>
    <name type="common">Cacao</name>
    <name type="synonym">Cocoa</name>
    <dbReference type="NCBI Taxonomy" id="3641"/>
    <lineage>
        <taxon>Eukaryota</taxon>
        <taxon>Viridiplantae</taxon>
        <taxon>Streptophyta</taxon>
        <taxon>Embryophyta</taxon>
        <taxon>Tracheophyta</taxon>
        <taxon>Spermatophyta</taxon>
        <taxon>Magnoliopsida</taxon>
        <taxon>eudicotyledons</taxon>
        <taxon>Gunneridae</taxon>
        <taxon>Pentapetalae</taxon>
        <taxon>rosids</taxon>
        <taxon>malvids</taxon>
        <taxon>Malvales</taxon>
        <taxon>Malvaceae</taxon>
        <taxon>Byttnerioideae</taxon>
        <taxon>Theobroma</taxon>
    </lineage>
</organism>
<dbReference type="KEGG" id="tcc:108663038"/>
<evidence type="ECO:0000256" key="5">
    <source>
        <dbReference type="ARBA" id="ARBA00022723"/>
    </source>
</evidence>
<evidence type="ECO:0000256" key="6">
    <source>
        <dbReference type="ARBA" id="ARBA00022801"/>
    </source>
</evidence>
<reference evidence="10" key="1">
    <citation type="journal article" date="1997" name="Nucleic Acids Res.">
        <title>tRNAscan-SE: a program for improved detection of transfer RNA genes in genomic sequence.</title>
        <authorList>
            <person name="Lowe T.M."/>
            <person name="Eddy S.R."/>
        </authorList>
    </citation>
    <scope>NUCLEOTIDE SEQUENCE [LARGE SCALE GENOMIC DNA]</scope>
    <source>
        <strain evidence="10">r\B97-61/B2</strain>
    </source>
</reference>
<evidence type="ECO:0000256" key="1">
    <source>
        <dbReference type="ARBA" id="ARBA00001968"/>
    </source>
</evidence>
<dbReference type="Gramene" id="Tc08v2_t014260.1">
    <property type="protein sequence ID" value="Tc08v2_p014260.1"/>
    <property type="gene ID" value="Tc08v2_g014260"/>
</dbReference>
<evidence type="ECO:0000256" key="4">
    <source>
        <dbReference type="ARBA" id="ARBA00022722"/>
    </source>
</evidence>
<dbReference type="GO" id="GO:0046872">
    <property type="term" value="F:metal ion binding"/>
    <property type="evidence" value="ECO:0007669"/>
    <property type="project" value="UniProtKB-KW"/>
</dbReference>
<keyword evidence="7" id="KW-0539">Nucleus</keyword>
<reference evidence="11" key="2">
    <citation type="submission" date="2025-08" db="UniProtKB">
        <authorList>
            <consortium name="RefSeq"/>
        </authorList>
    </citation>
    <scope>IDENTIFICATION</scope>
</reference>
<dbReference type="GO" id="GO:0004518">
    <property type="term" value="F:nuclease activity"/>
    <property type="evidence" value="ECO:0007669"/>
    <property type="project" value="UniProtKB-KW"/>
</dbReference>
<dbReference type="InterPro" id="IPR027806">
    <property type="entry name" value="HARBI1_dom"/>
</dbReference>
<dbReference type="PANTHER" id="PTHR22930:SF221">
    <property type="entry name" value="NUCLEASE HARBI1"/>
    <property type="match status" value="1"/>
</dbReference>
<keyword evidence="5" id="KW-0479">Metal-binding</keyword>
<evidence type="ECO:0000259" key="8">
    <source>
        <dbReference type="Pfam" id="PF13359"/>
    </source>
</evidence>
<name>A0AB32WT01_THECC</name>
<keyword evidence="4" id="KW-0540">Nuclease</keyword>
<dbReference type="RefSeq" id="XP_017981016.1">
    <property type="nucleotide sequence ID" value="XM_018125527.1"/>
</dbReference>
<dbReference type="PANTHER" id="PTHR22930">
    <property type="match status" value="1"/>
</dbReference>
<dbReference type="Proteomes" id="UP000694886">
    <property type="component" value="Chromosome 8"/>
</dbReference>
<comment type="cofactor">
    <cofactor evidence="1">
        <name>a divalent metal cation</name>
        <dbReference type="ChEBI" id="CHEBI:60240"/>
    </cofactor>
</comment>
<comment type="similarity">
    <text evidence="3">Belongs to the HARBI1 family.</text>
</comment>